<sequence length="152" mass="16616">MLNVIVSPEAPNPPKRPGSAFVDARTMRSPVTLVSMGFMQKILGGSGNSTEDYVELDLGDFDTNAGDARTTVHIAEIDNQEDVIAIKDAVYDGDIVVADITRLRTEDSMTEHFTEELRQVAREVDGDIIQKGDDQLIISPSGVAISRQKLNR</sequence>
<dbReference type="Pfam" id="PF04472">
    <property type="entry name" value="SepF"/>
    <property type="match status" value="1"/>
</dbReference>
<name>A0AAV3SAM2_9EURY</name>
<feature type="region of interest" description="Disordered" evidence="1">
    <location>
        <begin position="1"/>
        <end position="20"/>
    </location>
</feature>
<dbReference type="Proteomes" id="UP001500837">
    <property type="component" value="Unassembled WGS sequence"/>
</dbReference>
<keyword evidence="2" id="KW-0131">Cell cycle</keyword>
<evidence type="ECO:0000313" key="2">
    <source>
        <dbReference type="EMBL" id="GAA0309749.1"/>
    </source>
</evidence>
<dbReference type="AlphaFoldDB" id="A0AAV3SAM2"/>
<dbReference type="EMBL" id="BAAABL010000073">
    <property type="protein sequence ID" value="GAA0309749.1"/>
    <property type="molecule type" value="Genomic_DNA"/>
</dbReference>
<evidence type="ECO:0000256" key="1">
    <source>
        <dbReference type="SAM" id="MobiDB-lite"/>
    </source>
</evidence>
<accession>A0AAV3SAM2</accession>
<evidence type="ECO:0000313" key="3">
    <source>
        <dbReference type="Proteomes" id="UP001500837"/>
    </source>
</evidence>
<dbReference type="InterPro" id="IPR007561">
    <property type="entry name" value="Cell_div_SepF/SepF-rel"/>
</dbReference>
<comment type="caution">
    <text evidence="2">The sequence shown here is derived from an EMBL/GenBank/DDBJ whole genome shotgun (WGS) entry which is preliminary data.</text>
</comment>
<protein>
    <submittedName>
        <fullName evidence="2">Cell division protein SepF</fullName>
    </submittedName>
</protein>
<dbReference type="Gene3D" id="3.30.110.150">
    <property type="entry name" value="SepF-like protein"/>
    <property type="match status" value="1"/>
</dbReference>
<proteinExistence type="predicted"/>
<dbReference type="GO" id="GO:0051301">
    <property type="term" value="P:cell division"/>
    <property type="evidence" value="ECO:0007669"/>
    <property type="project" value="UniProtKB-KW"/>
</dbReference>
<keyword evidence="2" id="KW-0132">Cell division</keyword>
<organism evidence="2 3">
    <name type="scientific">Halarchaeum salinum</name>
    <dbReference type="NCBI Taxonomy" id="489912"/>
    <lineage>
        <taxon>Archaea</taxon>
        <taxon>Methanobacteriati</taxon>
        <taxon>Methanobacteriota</taxon>
        <taxon>Stenosarchaea group</taxon>
        <taxon>Halobacteria</taxon>
        <taxon>Halobacteriales</taxon>
        <taxon>Halobacteriaceae</taxon>
    </lineage>
</organism>
<dbReference type="InterPro" id="IPR038594">
    <property type="entry name" value="SepF-like_sf"/>
</dbReference>
<gene>
    <name evidence="2" type="primary">sepF</name>
    <name evidence="2" type="ORF">GCM10009066_24030</name>
</gene>
<reference evidence="2 3" key="1">
    <citation type="journal article" date="2019" name="Int. J. Syst. Evol. Microbiol.">
        <title>The Global Catalogue of Microorganisms (GCM) 10K type strain sequencing project: providing services to taxonomists for standard genome sequencing and annotation.</title>
        <authorList>
            <consortium name="The Broad Institute Genomics Platform"/>
            <consortium name="The Broad Institute Genome Sequencing Center for Infectious Disease"/>
            <person name="Wu L."/>
            <person name="Ma J."/>
        </authorList>
    </citation>
    <scope>NUCLEOTIDE SEQUENCE [LARGE SCALE GENOMIC DNA]</scope>
    <source>
        <strain evidence="2 3">JCM 16330</strain>
    </source>
</reference>
<keyword evidence="3" id="KW-1185">Reference proteome</keyword>